<dbReference type="EMBL" id="JABEZV010437802">
    <property type="protein sequence ID" value="MBA0729480.1"/>
    <property type="molecule type" value="Genomic_DNA"/>
</dbReference>
<evidence type="ECO:0000313" key="1">
    <source>
        <dbReference type="EMBL" id="MBA0729480.1"/>
    </source>
</evidence>
<proteinExistence type="predicted"/>
<organism evidence="1 2">
    <name type="scientific">Gossypium laxum</name>
    <dbReference type="NCBI Taxonomy" id="34288"/>
    <lineage>
        <taxon>Eukaryota</taxon>
        <taxon>Viridiplantae</taxon>
        <taxon>Streptophyta</taxon>
        <taxon>Embryophyta</taxon>
        <taxon>Tracheophyta</taxon>
        <taxon>Spermatophyta</taxon>
        <taxon>Magnoliopsida</taxon>
        <taxon>eudicotyledons</taxon>
        <taxon>Gunneridae</taxon>
        <taxon>Pentapetalae</taxon>
        <taxon>rosids</taxon>
        <taxon>malvids</taxon>
        <taxon>Malvales</taxon>
        <taxon>Malvaceae</taxon>
        <taxon>Malvoideae</taxon>
        <taxon>Gossypium</taxon>
    </lineage>
</organism>
<sequence>MIGSPLLSAVKEVKEHLRKNIDRCYNDLSYDQTQSEIDLITKAQDLLQQEIYQLWTDGRRILAYYTGNIEKDRDEEPLRLLKKLAEMKIEDFPSHILEENRNTWLKRRPRGKIEKQLEKKGIHMQTKKIATWNYHQINDVESNDENNHDVMKATIKDVINDGNKPLKITGYLM</sequence>
<protein>
    <submittedName>
        <fullName evidence="1">Uncharacterized protein</fullName>
    </submittedName>
</protein>
<reference evidence="1 2" key="1">
    <citation type="journal article" date="2019" name="Genome Biol. Evol.">
        <title>Insights into the evolution of the New World diploid cottons (Gossypium, subgenus Houzingenia) based on genome sequencing.</title>
        <authorList>
            <person name="Grover C.E."/>
            <person name="Arick M.A. 2nd"/>
            <person name="Thrash A."/>
            <person name="Conover J.L."/>
            <person name="Sanders W.S."/>
            <person name="Peterson D.G."/>
            <person name="Frelichowski J.E."/>
            <person name="Scheffler J.A."/>
            <person name="Scheffler B.E."/>
            <person name="Wendel J.F."/>
        </authorList>
    </citation>
    <scope>NUCLEOTIDE SEQUENCE [LARGE SCALE GENOMIC DNA]</scope>
    <source>
        <strain evidence="1">4</strain>
        <tissue evidence="1">Leaf</tissue>
    </source>
</reference>
<comment type="caution">
    <text evidence="1">The sequence shown here is derived from an EMBL/GenBank/DDBJ whole genome shotgun (WGS) entry which is preliminary data.</text>
</comment>
<dbReference type="Proteomes" id="UP000593574">
    <property type="component" value="Unassembled WGS sequence"/>
</dbReference>
<name>A0A7J9AZM2_9ROSI</name>
<dbReference type="AlphaFoldDB" id="A0A7J9AZM2"/>
<evidence type="ECO:0000313" key="2">
    <source>
        <dbReference type="Proteomes" id="UP000593574"/>
    </source>
</evidence>
<gene>
    <name evidence="1" type="ORF">Golax_025388</name>
</gene>
<feature type="non-terminal residue" evidence="1">
    <location>
        <position position="173"/>
    </location>
</feature>
<accession>A0A7J9AZM2</accession>
<keyword evidence="2" id="KW-1185">Reference proteome</keyword>